<organism evidence="2 3">
    <name type="scientific">Setomelanomma holmii</name>
    <dbReference type="NCBI Taxonomy" id="210430"/>
    <lineage>
        <taxon>Eukaryota</taxon>
        <taxon>Fungi</taxon>
        <taxon>Dikarya</taxon>
        <taxon>Ascomycota</taxon>
        <taxon>Pezizomycotina</taxon>
        <taxon>Dothideomycetes</taxon>
        <taxon>Pleosporomycetidae</taxon>
        <taxon>Pleosporales</taxon>
        <taxon>Pleosporineae</taxon>
        <taxon>Phaeosphaeriaceae</taxon>
        <taxon>Setomelanomma</taxon>
    </lineage>
</organism>
<dbReference type="OrthoDB" id="10583245at2759"/>
<sequence length="328" mass="36456">MEKYWQDEAAVHAQCRGTADDVEAGDEAATIVSCEGQCQLMNLSTHPNVADNATGMMSASTTTTDLVRRRSTHTSSSKKMFSQCMTSPGASCAAAAHPFSDLNTPILQHLIKNLEAFVKSWIQETIHIFAPTGTAIRSRTFWASQMRSDLDEILLQPEYLGREATEDELDMLVHDALKMFWSRIEKILGGRDRVMQEATARPNRHPSGADQEIRGGPEVSKLRKAVALEDMFARMDLDGDDSNEDQVEVVDICDDCTDWSDWDVNNVSSLQRELTGTLDIEQPMLQRRRPTHDASDLDDESVEEAASTTAMAKLVHARGLLQKGLHFS</sequence>
<evidence type="ECO:0000313" key="3">
    <source>
        <dbReference type="Proteomes" id="UP000799777"/>
    </source>
</evidence>
<evidence type="ECO:0000256" key="1">
    <source>
        <dbReference type="SAM" id="MobiDB-lite"/>
    </source>
</evidence>
<feature type="region of interest" description="Disordered" evidence="1">
    <location>
        <begin position="60"/>
        <end position="82"/>
    </location>
</feature>
<reference evidence="2" key="1">
    <citation type="journal article" date="2020" name="Stud. Mycol.">
        <title>101 Dothideomycetes genomes: a test case for predicting lifestyles and emergence of pathogens.</title>
        <authorList>
            <person name="Haridas S."/>
            <person name="Albert R."/>
            <person name="Binder M."/>
            <person name="Bloem J."/>
            <person name="Labutti K."/>
            <person name="Salamov A."/>
            <person name="Andreopoulos B."/>
            <person name="Baker S."/>
            <person name="Barry K."/>
            <person name="Bills G."/>
            <person name="Bluhm B."/>
            <person name="Cannon C."/>
            <person name="Castanera R."/>
            <person name="Culley D."/>
            <person name="Daum C."/>
            <person name="Ezra D."/>
            <person name="Gonzalez J."/>
            <person name="Henrissat B."/>
            <person name="Kuo A."/>
            <person name="Liang C."/>
            <person name="Lipzen A."/>
            <person name="Lutzoni F."/>
            <person name="Magnuson J."/>
            <person name="Mondo S."/>
            <person name="Nolan M."/>
            <person name="Ohm R."/>
            <person name="Pangilinan J."/>
            <person name="Park H.-J."/>
            <person name="Ramirez L."/>
            <person name="Alfaro M."/>
            <person name="Sun H."/>
            <person name="Tritt A."/>
            <person name="Yoshinaga Y."/>
            <person name="Zwiers L.-H."/>
            <person name="Turgeon B."/>
            <person name="Goodwin S."/>
            <person name="Spatafora J."/>
            <person name="Crous P."/>
            <person name="Grigoriev I."/>
        </authorList>
    </citation>
    <scope>NUCLEOTIDE SEQUENCE</scope>
    <source>
        <strain evidence="2">CBS 110217</strain>
    </source>
</reference>
<name>A0A9P4HGC4_9PLEO</name>
<dbReference type="EMBL" id="ML978166">
    <property type="protein sequence ID" value="KAF2033522.1"/>
    <property type="molecule type" value="Genomic_DNA"/>
</dbReference>
<proteinExistence type="predicted"/>
<accession>A0A9P4HGC4</accession>
<protein>
    <submittedName>
        <fullName evidence="2">Uncharacterized protein</fullName>
    </submittedName>
</protein>
<evidence type="ECO:0000313" key="2">
    <source>
        <dbReference type="EMBL" id="KAF2033522.1"/>
    </source>
</evidence>
<dbReference type="Proteomes" id="UP000799777">
    <property type="component" value="Unassembled WGS sequence"/>
</dbReference>
<comment type="caution">
    <text evidence="2">The sequence shown here is derived from an EMBL/GenBank/DDBJ whole genome shotgun (WGS) entry which is preliminary data.</text>
</comment>
<keyword evidence="3" id="KW-1185">Reference proteome</keyword>
<gene>
    <name evidence="2" type="ORF">EK21DRAFT_86314</name>
</gene>
<dbReference type="AlphaFoldDB" id="A0A9P4HGC4"/>